<protein>
    <submittedName>
        <fullName evidence="4">(2E,6E)-farnesyl diphosphate synthase</fullName>
    </submittedName>
</protein>
<comment type="caution">
    <text evidence="4">The sequence shown here is derived from an EMBL/GenBank/DDBJ whole genome shotgun (WGS) entry which is preliminary data.</text>
</comment>
<dbReference type="SFLD" id="SFLDG01017">
    <property type="entry name" value="Polyprenyl_Transferase_Like"/>
    <property type="match status" value="1"/>
</dbReference>
<dbReference type="Gene3D" id="1.10.600.10">
    <property type="entry name" value="Farnesyl Diphosphate Synthase"/>
    <property type="match status" value="1"/>
</dbReference>
<name>A0ABP9NFW1_9PSEU</name>
<evidence type="ECO:0000313" key="5">
    <source>
        <dbReference type="Proteomes" id="UP001500804"/>
    </source>
</evidence>
<dbReference type="PANTHER" id="PTHR12001:SF71">
    <property type="entry name" value="(2E,6E)-FARNESYL DIPHOSPHATE SYNTHASE"/>
    <property type="match status" value="1"/>
</dbReference>
<dbReference type="InterPro" id="IPR008949">
    <property type="entry name" value="Isoprenoid_synthase_dom_sf"/>
</dbReference>
<dbReference type="InterPro" id="IPR033749">
    <property type="entry name" value="Polyprenyl_synt_CS"/>
</dbReference>
<dbReference type="PROSITE" id="PS00444">
    <property type="entry name" value="POLYPRENYL_SYNTHASE_2"/>
    <property type="match status" value="1"/>
</dbReference>
<evidence type="ECO:0000256" key="2">
    <source>
        <dbReference type="ARBA" id="ARBA00022842"/>
    </source>
</evidence>
<organism evidence="4 5">
    <name type="scientific">Pseudonocardia adelaidensis</name>
    <dbReference type="NCBI Taxonomy" id="648754"/>
    <lineage>
        <taxon>Bacteria</taxon>
        <taxon>Bacillati</taxon>
        <taxon>Actinomycetota</taxon>
        <taxon>Actinomycetes</taxon>
        <taxon>Pseudonocardiales</taxon>
        <taxon>Pseudonocardiaceae</taxon>
        <taxon>Pseudonocardia</taxon>
    </lineage>
</organism>
<proteinExistence type="inferred from homology"/>
<dbReference type="Pfam" id="PF00348">
    <property type="entry name" value="polyprenyl_synt"/>
    <property type="match status" value="1"/>
</dbReference>
<dbReference type="Proteomes" id="UP001500804">
    <property type="component" value="Unassembled WGS sequence"/>
</dbReference>
<accession>A0ABP9NFW1</accession>
<dbReference type="PANTHER" id="PTHR12001">
    <property type="entry name" value="GERANYLGERANYL PYROPHOSPHATE SYNTHASE"/>
    <property type="match status" value="1"/>
</dbReference>
<dbReference type="InterPro" id="IPR000092">
    <property type="entry name" value="Polyprenyl_synt"/>
</dbReference>
<dbReference type="PROSITE" id="PS00723">
    <property type="entry name" value="POLYPRENYL_SYNTHASE_1"/>
    <property type="match status" value="1"/>
</dbReference>
<evidence type="ECO:0000256" key="3">
    <source>
        <dbReference type="RuleBase" id="RU004466"/>
    </source>
</evidence>
<comment type="similarity">
    <text evidence="3">Belongs to the FPP/GGPP synthase family.</text>
</comment>
<evidence type="ECO:0000256" key="1">
    <source>
        <dbReference type="ARBA" id="ARBA00022723"/>
    </source>
</evidence>
<reference evidence="5" key="1">
    <citation type="journal article" date="2019" name="Int. J. Syst. Evol. Microbiol.">
        <title>The Global Catalogue of Microorganisms (GCM) 10K type strain sequencing project: providing services to taxonomists for standard genome sequencing and annotation.</title>
        <authorList>
            <consortium name="The Broad Institute Genomics Platform"/>
            <consortium name="The Broad Institute Genome Sequencing Center for Infectious Disease"/>
            <person name="Wu L."/>
            <person name="Ma J."/>
        </authorList>
    </citation>
    <scope>NUCLEOTIDE SEQUENCE [LARGE SCALE GENOMIC DNA]</scope>
    <source>
        <strain evidence="5">JCM 18302</strain>
    </source>
</reference>
<dbReference type="RefSeq" id="WP_345604016.1">
    <property type="nucleotide sequence ID" value="NZ_BAABJO010000004.1"/>
</dbReference>
<keyword evidence="2" id="KW-0460">Magnesium</keyword>
<keyword evidence="5" id="KW-1185">Reference proteome</keyword>
<keyword evidence="1" id="KW-0479">Metal-binding</keyword>
<dbReference type="EMBL" id="BAABJO010000004">
    <property type="protein sequence ID" value="GAA5115471.1"/>
    <property type="molecule type" value="Genomic_DNA"/>
</dbReference>
<dbReference type="SUPFAM" id="SSF48576">
    <property type="entry name" value="Terpenoid synthases"/>
    <property type="match status" value="1"/>
</dbReference>
<keyword evidence="3" id="KW-0808">Transferase</keyword>
<sequence>MSTDLSADPLAILARARDEVTPALREAVARLDDTTRTISGYHLGWTDAAGVPTPGGARGKAVRPALALLSALAAGHDARAGLPGAVAVELVHNFSLVHDDLMDGDTERRHRATAWTVWGSANAILTGDALLALATEVLLESRSPHAGAAASLLAATTRDLIRGQALDLAFERRPAVSLAECREMAAGKTGALLATSAAIGALLTGGPGDLVDALAEFGAELGLAFQLIDDLLGIWGDPATTGKPVWSDLRSRKKTLPVTYAASRRDGTGRAVARWLRGTEALDEAGLRRVADLIEAAGGRAWAAEEASRRLAAAEHALDRVPIPGAPRADLLELARFIVTRTA</sequence>
<dbReference type="CDD" id="cd00685">
    <property type="entry name" value="Trans_IPPS_HT"/>
    <property type="match status" value="1"/>
</dbReference>
<evidence type="ECO:0000313" key="4">
    <source>
        <dbReference type="EMBL" id="GAA5115471.1"/>
    </source>
</evidence>
<dbReference type="SFLD" id="SFLDS00005">
    <property type="entry name" value="Isoprenoid_Synthase_Type_I"/>
    <property type="match status" value="1"/>
</dbReference>
<gene>
    <name evidence="4" type="primary">idsA1</name>
    <name evidence="4" type="ORF">GCM10023320_14370</name>
</gene>